<dbReference type="EMBL" id="WIXE01021917">
    <property type="protein sequence ID" value="KAK5967924.1"/>
    <property type="molecule type" value="Genomic_DNA"/>
</dbReference>
<keyword evidence="3" id="KW-1185">Reference proteome</keyword>
<keyword evidence="1" id="KW-0732">Signal</keyword>
<evidence type="ECO:0000256" key="1">
    <source>
        <dbReference type="SAM" id="SignalP"/>
    </source>
</evidence>
<proteinExistence type="predicted"/>
<feature type="signal peptide" evidence="1">
    <location>
        <begin position="1"/>
        <end position="17"/>
    </location>
</feature>
<gene>
    <name evidence="2" type="ORF">GCK32_004730</name>
</gene>
<reference evidence="2 3" key="1">
    <citation type="submission" date="2019-10" db="EMBL/GenBank/DDBJ databases">
        <title>Assembly and Annotation for the nematode Trichostrongylus colubriformis.</title>
        <authorList>
            <person name="Martin J."/>
        </authorList>
    </citation>
    <scope>NUCLEOTIDE SEQUENCE [LARGE SCALE GENOMIC DNA]</scope>
    <source>
        <strain evidence="2">G859</strain>
        <tissue evidence="2">Whole worm</tissue>
    </source>
</reference>
<organism evidence="2 3">
    <name type="scientific">Trichostrongylus colubriformis</name>
    <name type="common">Black scour worm</name>
    <dbReference type="NCBI Taxonomy" id="6319"/>
    <lineage>
        <taxon>Eukaryota</taxon>
        <taxon>Metazoa</taxon>
        <taxon>Ecdysozoa</taxon>
        <taxon>Nematoda</taxon>
        <taxon>Chromadorea</taxon>
        <taxon>Rhabditida</taxon>
        <taxon>Rhabditina</taxon>
        <taxon>Rhabditomorpha</taxon>
        <taxon>Strongyloidea</taxon>
        <taxon>Trichostrongylidae</taxon>
        <taxon>Trichostrongylus</taxon>
    </lineage>
</organism>
<dbReference type="AlphaFoldDB" id="A0AAN8IX61"/>
<comment type="caution">
    <text evidence="2">The sequence shown here is derived from an EMBL/GenBank/DDBJ whole genome shotgun (WGS) entry which is preliminary data.</text>
</comment>
<feature type="chain" id="PRO_5043046306" evidence="1">
    <location>
        <begin position="18"/>
        <end position="81"/>
    </location>
</feature>
<evidence type="ECO:0000313" key="3">
    <source>
        <dbReference type="Proteomes" id="UP001331761"/>
    </source>
</evidence>
<protein>
    <submittedName>
        <fullName evidence="2">Uncharacterized protein</fullName>
    </submittedName>
</protein>
<name>A0AAN8IX61_TRICO</name>
<dbReference type="Proteomes" id="UP001331761">
    <property type="component" value="Unassembled WGS sequence"/>
</dbReference>
<accession>A0AAN8IX61</accession>
<evidence type="ECO:0000313" key="2">
    <source>
        <dbReference type="EMBL" id="KAK5967924.1"/>
    </source>
</evidence>
<sequence length="81" mass="9367">MKYTALISLMVIVTVSSAPVYVDELEDFVTSKEDKNALNRLDDDDYMIRYEKQRQLDAILQRQSPYVQVSLFLSVPPPVQQ</sequence>